<dbReference type="InterPro" id="IPR036597">
    <property type="entry name" value="Fido-like_dom_sf"/>
</dbReference>
<evidence type="ECO:0000256" key="1">
    <source>
        <dbReference type="ARBA" id="ARBA00022614"/>
    </source>
</evidence>
<dbReference type="RefSeq" id="WP_092953219.1">
    <property type="nucleotide sequence ID" value="NZ_FOMQ01000008.1"/>
</dbReference>
<dbReference type="Gene3D" id="1.10.3290.10">
    <property type="entry name" value="Fido-like domain"/>
    <property type="match status" value="1"/>
</dbReference>
<feature type="compositionally biased region" description="Low complexity" evidence="3">
    <location>
        <begin position="406"/>
        <end position="428"/>
    </location>
</feature>
<dbReference type="InterPro" id="IPR032675">
    <property type="entry name" value="LRR_dom_sf"/>
</dbReference>
<dbReference type="EMBL" id="FOMQ01000008">
    <property type="protein sequence ID" value="SFD89851.1"/>
    <property type="molecule type" value="Genomic_DNA"/>
</dbReference>
<organism evidence="4 5">
    <name type="scientific">Paracidovorax konjaci</name>
    <dbReference type="NCBI Taxonomy" id="32040"/>
    <lineage>
        <taxon>Bacteria</taxon>
        <taxon>Pseudomonadati</taxon>
        <taxon>Pseudomonadota</taxon>
        <taxon>Betaproteobacteria</taxon>
        <taxon>Burkholderiales</taxon>
        <taxon>Comamonadaceae</taxon>
        <taxon>Paracidovorax</taxon>
    </lineage>
</organism>
<dbReference type="AlphaFoldDB" id="A0A1I1W425"/>
<accession>A0A1I1W425</accession>
<reference evidence="5" key="1">
    <citation type="submission" date="2016-10" db="EMBL/GenBank/DDBJ databases">
        <authorList>
            <person name="Varghese N."/>
            <person name="Submissions S."/>
        </authorList>
    </citation>
    <scope>NUCLEOTIDE SEQUENCE [LARGE SCALE GENOMIC DNA]</scope>
    <source>
        <strain evidence="5">DSM 7481</strain>
    </source>
</reference>
<feature type="region of interest" description="Disordered" evidence="3">
    <location>
        <begin position="402"/>
        <end position="435"/>
    </location>
</feature>
<dbReference type="OrthoDB" id="8809007at2"/>
<protein>
    <submittedName>
        <fullName evidence="4">Uncharacterized protein</fullName>
    </submittedName>
</protein>
<dbReference type="Gene3D" id="3.80.10.10">
    <property type="entry name" value="Ribonuclease Inhibitor"/>
    <property type="match status" value="1"/>
</dbReference>
<proteinExistence type="predicted"/>
<dbReference type="InterPro" id="IPR053674">
    <property type="entry name" value="RLCK_Uridylyltransferase"/>
</dbReference>
<dbReference type="InterPro" id="IPR050216">
    <property type="entry name" value="LRR_domain-containing"/>
</dbReference>
<dbReference type="PANTHER" id="PTHR48051">
    <property type="match status" value="1"/>
</dbReference>
<evidence type="ECO:0000313" key="4">
    <source>
        <dbReference type="EMBL" id="SFD89851.1"/>
    </source>
</evidence>
<sequence>MTSTSLSVPFGAPILSFMPPESGRAPAAAAPRARTAAAANGLHRWYEALQAWCDADPGRVQARAPSAASGGDSAGLWGRLAARVNKPGAGARDDLMEGFAGRCKEFALAAARGTAFDGGTDDACSERREIAVGRLLLAYEAQADALDLCALGLTTLPPGLELLGTLEHLDLSRNSGLRQLPAVLERCKALRVLAARQCGLSAVAPEVFALPGLAVLDLSGNADLRSLPPEAAQAPALRELHAAHCQLGSLPEGLHRIATLELADLSCNPRLQELPAGWNPADARLRVQGTPLELMAGVLRPLPLTPRQRGTLAEHLDALVCGWPALQDRMHADRMFAQQVDLLRGSLSLAVRSDWMGTQEAGEDAAHAVAGWLRESQPITTARLLELGWRINCRPAGADRLRTHEAAPAAAPAAPAAAPAAPAAAPAAHGRPRAGDSLARPAAAMLHPEAPAAATLPAHLAALEAWAAQGDPSRVALDPLAAMERAVLLYRALVSLRPLDKGNEPAALAAMDWALQQHGLPPVLLPDDPALPVTGLFSAGRVARGDTAAELLQEVVRHMDAVVVRLAPRALALAA</sequence>
<keyword evidence="1" id="KW-0433">Leucine-rich repeat</keyword>
<dbReference type="Proteomes" id="UP000199517">
    <property type="component" value="Unassembled WGS sequence"/>
</dbReference>
<dbReference type="SUPFAM" id="SSF52058">
    <property type="entry name" value="L domain-like"/>
    <property type="match status" value="1"/>
</dbReference>
<evidence type="ECO:0000256" key="3">
    <source>
        <dbReference type="SAM" id="MobiDB-lite"/>
    </source>
</evidence>
<keyword evidence="2" id="KW-0677">Repeat</keyword>
<gene>
    <name evidence="4" type="ORF">SAMN04489710_108101</name>
</gene>
<dbReference type="STRING" id="32040.SAMN04489710_108101"/>
<dbReference type="PANTHER" id="PTHR48051:SF54">
    <property type="entry name" value="LEUCINE-RICH REPEAT-CONTAINING PROTEIN"/>
    <property type="match status" value="1"/>
</dbReference>
<name>A0A1I1W425_9BURK</name>
<keyword evidence="5" id="KW-1185">Reference proteome</keyword>
<evidence type="ECO:0000313" key="5">
    <source>
        <dbReference type="Proteomes" id="UP000199517"/>
    </source>
</evidence>
<dbReference type="NCBIfam" id="NF041381">
    <property type="entry name" value="XopAC"/>
    <property type="match status" value="1"/>
</dbReference>
<dbReference type="GO" id="GO:0005737">
    <property type="term" value="C:cytoplasm"/>
    <property type="evidence" value="ECO:0007669"/>
    <property type="project" value="TreeGrafter"/>
</dbReference>
<evidence type="ECO:0000256" key="2">
    <source>
        <dbReference type="ARBA" id="ARBA00022737"/>
    </source>
</evidence>